<dbReference type="EMBL" id="CP020370">
    <property type="protein sequence ID" value="AUB82642.1"/>
    <property type="molecule type" value="Genomic_DNA"/>
</dbReference>
<dbReference type="Proteomes" id="UP000232638">
    <property type="component" value="Chromosome"/>
</dbReference>
<gene>
    <name evidence="1" type="ORF">THSYN_17960</name>
</gene>
<proteinExistence type="predicted"/>
<evidence type="ECO:0000313" key="2">
    <source>
        <dbReference type="Proteomes" id="UP000232638"/>
    </source>
</evidence>
<accession>A0A2K8UAP1</accession>
<dbReference type="AlphaFoldDB" id="A0A2K8UAP1"/>
<dbReference type="PANTHER" id="PTHR39550:SF1">
    <property type="entry name" value="SLL0658 PROTEIN"/>
    <property type="match status" value="1"/>
</dbReference>
<reference evidence="1 2" key="1">
    <citation type="submission" date="2017-03" db="EMBL/GenBank/DDBJ databases">
        <title>Complete genome sequence of Candidatus 'Thiodictyon syntrophicum' sp. nov. strain Cad16T, a photolithoautotroph purple sulfur bacterium isolated from an alpine meromictic lake.</title>
        <authorList>
            <person name="Luedin S.M."/>
            <person name="Pothier J.F."/>
            <person name="Danza F."/>
            <person name="Storelli N."/>
            <person name="Wittwer M."/>
            <person name="Tonolla M."/>
        </authorList>
    </citation>
    <scope>NUCLEOTIDE SEQUENCE [LARGE SCALE GENOMIC DNA]</scope>
    <source>
        <strain evidence="1 2">Cad16T</strain>
    </source>
</reference>
<dbReference type="Pfam" id="PF11848">
    <property type="entry name" value="DUF3368"/>
    <property type="match status" value="1"/>
</dbReference>
<dbReference type="PANTHER" id="PTHR39550">
    <property type="entry name" value="SLL0658 PROTEIN"/>
    <property type="match status" value="1"/>
</dbReference>
<dbReference type="KEGG" id="tsy:THSYN_17960"/>
<keyword evidence="2" id="KW-1185">Reference proteome</keyword>
<sequence>MPNWKSTLPSMDKRIVINTGPLIALMRMKALEIPGKLDLTFITPEEVRRELDDGASVGYPPVRPVWLSYQRLQSPLPTLVTSVLDAGEAAVIQLAIDEGIAQVCIDELKGRRMARAVGLKVTGALGLLGKAKREGIISEVRPYLDRALQTGIRYHPDLVQRFLEALGE</sequence>
<evidence type="ECO:0008006" key="3">
    <source>
        <dbReference type="Google" id="ProtNLM"/>
    </source>
</evidence>
<organism evidence="1 2">
    <name type="scientific">Candidatus Thiodictyon syntrophicum</name>
    <dbReference type="NCBI Taxonomy" id="1166950"/>
    <lineage>
        <taxon>Bacteria</taxon>
        <taxon>Pseudomonadati</taxon>
        <taxon>Pseudomonadota</taxon>
        <taxon>Gammaproteobacteria</taxon>
        <taxon>Chromatiales</taxon>
        <taxon>Chromatiaceae</taxon>
        <taxon>Thiodictyon</taxon>
    </lineage>
</organism>
<dbReference type="InterPro" id="IPR021799">
    <property type="entry name" value="PIN-like_prokaryotic"/>
</dbReference>
<protein>
    <recommendedName>
        <fullName evidence="3">DUF3368 domain-containing protein</fullName>
    </recommendedName>
</protein>
<name>A0A2K8UAP1_9GAMM</name>
<evidence type="ECO:0000313" key="1">
    <source>
        <dbReference type="EMBL" id="AUB82642.1"/>
    </source>
</evidence>